<accession>A0A7W9TY71</accession>
<evidence type="ECO:0000313" key="4">
    <source>
        <dbReference type="Proteomes" id="UP000571554"/>
    </source>
</evidence>
<dbReference type="InterPro" id="IPR003423">
    <property type="entry name" value="OMP_efflux"/>
</dbReference>
<organism evidence="3 4">
    <name type="scientific">Paraburkholderia bannensis</name>
    <dbReference type="NCBI Taxonomy" id="765414"/>
    <lineage>
        <taxon>Bacteria</taxon>
        <taxon>Pseudomonadati</taxon>
        <taxon>Pseudomonadota</taxon>
        <taxon>Betaproteobacteria</taxon>
        <taxon>Burkholderiales</taxon>
        <taxon>Burkholderiaceae</taxon>
        <taxon>Paraburkholderia</taxon>
    </lineage>
</organism>
<dbReference type="GO" id="GO:0005886">
    <property type="term" value="C:plasma membrane"/>
    <property type="evidence" value="ECO:0007669"/>
    <property type="project" value="UniProtKB-SubCell"/>
</dbReference>
<comment type="caution">
    <text evidence="3">The sequence shown here is derived from an EMBL/GenBank/DDBJ whole genome shotgun (WGS) entry which is preliminary data.</text>
</comment>
<dbReference type="Gene3D" id="2.20.200.10">
    <property type="entry name" value="Outer membrane efflux proteins (OEP)"/>
    <property type="match status" value="1"/>
</dbReference>
<dbReference type="PANTHER" id="PTHR30203:SF33">
    <property type="entry name" value="BLR4455 PROTEIN"/>
    <property type="match status" value="1"/>
</dbReference>
<comment type="similarity">
    <text evidence="1 2">Belongs to the outer membrane factor (OMF) (TC 1.B.17) family.</text>
</comment>
<dbReference type="EMBL" id="JACHBW010000009">
    <property type="protein sequence ID" value="MBB6103591.1"/>
    <property type="molecule type" value="Genomic_DNA"/>
</dbReference>
<keyword evidence="2" id="KW-0812">Transmembrane</keyword>
<dbReference type="RefSeq" id="WP_183725104.1">
    <property type="nucleotide sequence ID" value="NZ_JACHBW010000009.1"/>
</dbReference>
<feature type="chain" id="PRO_5031607819" evidence="2">
    <location>
        <begin position="31"/>
        <end position="487"/>
    </location>
</feature>
<keyword evidence="2" id="KW-0449">Lipoprotein</keyword>
<keyword evidence="2" id="KW-0564">Palmitate</keyword>
<keyword evidence="2" id="KW-1134">Transmembrane beta strand</keyword>
<proteinExistence type="inferred from homology"/>
<dbReference type="NCBIfam" id="TIGR01845">
    <property type="entry name" value="outer_NodT"/>
    <property type="match status" value="1"/>
</dbReference>
<keyword evidence="2" id="KW-0732">Signal</keyword>
<dbReference type="InterPro" id="IPR010131">
    <property type="entry name" value="MdtP/NodT-like"/>
</dbReference>
<keyword evidence="2" id="KW-0472">Membrane</keyword>
<dbReference type="Proteomes" id="UP000571554">
    <property type="component" value="Unassembled WGS sequence"/>
</dbReference>
<dbReference type="Gene3D" id="1.20.1600.10">
    <property type="entry name" value="Outer membrane efflux proteins (OEP)"/>
    <property type="match status" value="1"/>
</dbReference>
<dbReference type="PANTHER" id="PTHR30203">
    <property type="entry name" value="OUTER MEMBRANE CATION EFFLUX PROTEIN"/>
    <property type="match status" value="1"/>
</dbReference>
<dbReference type="Pfam" id="PF02321">
    <property type="entry name" value="OEP"/>
    <property type="match status" value="2"/>
</dbReference>
<evidence type="ECO:0000313" key="3">
    <source>
        <dbReference type="EMBL" id="MBB6103591.1"/>
    </source>
</evidence>
<comment type="subcellular location">
    <subcellularLocation>
        <location evidence="2">Cell membrane</location>
        <topology evidence="2">Lipid-anchor</topology>
    </subcellularLocation>
</comment>
<dbReference type="AlphaFoldDB" id="A0A7W9TY71"/>
<reference evidence="3 4" key="1">
    <citation type="submission" date="2020-08" db="EMBL/GenBank/DDBJ databases">
        <title>Above-ground endophytic microbial communities from plants in different locations in the United States.</title>
        <authorList>
            <person name="Frank C."/>
        </authorList>
    </citation>
    <scope>NUCLEOTIDE SEQUENCE [LARGE SCALE GENOMIC DNA]</scope>
    <source>
        <strain evidence="3 4">WP4_2_2</strain>
    </source>
</reference>
<evidence type="ECO:0000256" key="1">
    <source>
        <dbReference type="ARBA" id="ARBA00007613"/>
    </source>
</evidence>
<name>A0A7W9TY71_9BURK</name>
<sequence length="487" mass="52627">MNPTFKRVSRHWWRHTWRPTAIAASVLCLAACAVGPDYHRPTVETPSTYRFASASGEVVDPSIDWWKQFNDPVLNDLIEKALAQNKDLGIAAARVEEYYGKYVVTRAGLFPQVSANFGGSRSRGVPAPGYPPLVGNQVQLQGVASWELDLFGRLRRLTEAARANYLGTQSAQQATRIAIIANVATSYLQLRDLDNQLTIAGETLKSRADSVNLFEERFAGGVVSQLQLSQAKSEYESAQASVFSIQQQIAQQEDAISLLLGQNPGPIARGKPITALTAPAIPAGLPSTLLERRPDILEAEQTLVAANASIGAARAQYFPNISITGLFGAASTALSGLWTGPARVWSFAGSITQPIFEGGAIAGSVHEAEAQHQEALLSYQQTIQQAFADVENALVGVARTRDQLDATTRQVAALTQYSSLSRDLYEGGYTSYLEVLDAERSLFAAQIQQSQLQDQQLAQIVNLYKALGYGWTPGRATSADTKAAPQS</sequence>
<feature type="signal peptide" evidence="2">
    <location>
        <begin position="1"/>
        <end position="30"/>
    </location>
</feature>
<gene>
    <name evidence="3" type="ORF">F4827_003446</name>
</gene>
<keyword evidence="4" id="KW-1185">Reference proteome</keyword>
<dbReference type="GO" id="GO:0015562">
    <property type="term" value="F:efflux transmembrane transporter activity"/>
    <property type="evidence" value="ECO:0007669"/>
    <property type="project" value="InterPro"/>
</dbReference>
<dbReference type="SUPFAM" id="SSF56954">
    <property type="entry name" value="Outer membrane efflux proteins (OEP)"/>
    <property type="match status" value="1"/>
</dbReference>
<evidence type="ECO:0000256" key="2">
    <source>
        <dbReference type="RuleBase" id="RU362097"/>
    </source>
</evidence>
<protein>
    <submittedName>
        <fullName evidence="3">Multidrug efflux system outer membrane protein</fullName>
    </submittedName>
</protein>